<proteinExistence type="predicted"/>
<sequence length="68" mass="7610">MNDAISDVKKRLRTAEDLLRRSGSSSDNVRLAQAIDRTRRLLRHADRGREPTPELLHAMQAVDALTSG</sequence>
<accession>A0ABN6MPR5</accession>
<name>A0ABN6MPR5_9BACT</name>
<gene>
    <name evidence="1" type="ORF">AMOR_19920</name>
</gene>
<evidence type="ECO:0000313" key="1">
    <source>
        <dbReference type="EMBL" id="BDG02996.1"/>
    </source>
</evidence>
<dbReference type="RefSeq" id="WP_248360674.1">
    <property type="nucleotide sequence ID" value="NZ_AP025591.1"/>
</dbReference>
<protein>
    <submittedName>
        <fullName evidence="1">Uncharacterized protein</fullName>
    </submittedName>
</protein>
<reference evidence="2" key="1">
    <citation type="journal article" date="2022" name="Int. J. Syst. Evol. Microbiol.">
        <title>Anaeromyxobacter oryzae sp. nov., Anaeromyxobacter diazotrophicus sp. nov. and Anaeromyxobacter paludicola sp. nov., isolated from paddy soils.</title>
        <authorList>
            <person name="Itoh H."/>
            <person name="Xu Z."/>
            <person name="Mise K."/>
            <person name="Masuda Y."/>
            <person name="Ushijima N."/>
            <person name="Hayakawa C."/>
            <person name="Shiratori Y."/>
            <person name="Senoo K."/>
        </authorList>
    </citation>
    <scope>NUCLEOTIDE SEQUENCE [LARGE SCALE GENOMIC DNA]</scope>
    <source>
        <strain evidence="2">Red232</strain>
    </source>
</reference>
<dbReference type="Proteomes" id="UP001162891">
    <property type="component" value="Chromosome"/>
</dbReference>
<keyword evidence="2" id="KW-1185">Reference proteome</keyword>
<evidence type="ECO:0000313" key="2">
    <source>
        <dbReference type="Proteomes" id="UP001162891"/>
    </source>
</evidence>
<organism evidence="1 2">
    <name type="scientific">Anaeromyxobacter oryzae</name>
    <dbReference type="NCBI Taxonomy" id="2918170"/>
    <lineage>
        <taxon>Bacteria</taxon>
        <taxon>Pseudomonadati</taxon>
        <taxon>Myxococcota</taxon>
        <taxon>Myxococcia</taxon>
        <taxon>Myxococcales</taxon>
        <taxon>Cystobacterineae</taxon>
        <taxon>Anaeromyxobacteraceae</taxon>
        <taxon>Anaeromyxobacter</taxon>
    </lineage>
</organism>
<dbReference type="EMBL" id="AP025591">
    <property type="protein sequence ID" value="BDG02996.1"/>
    <property type="molecule type" value="Genomic_DNA"/>
</dbReference>